<keyword evidence="9" id="KW-0067">ATP-binding</keyword>
<keyword evidence="3 5" id="KW-0597">Phosphoprotein</keyword>
<keyword evidence="6" id="KW-0175">Coiled coil</keyword>
<dbReference type="SMART" id="SM00388">
    <property type="entry name" value="HisKA"/>
    <property type="match status" value="1"/>
</dbReference>
<evidence type="ECO:0000313" key="9">
    <source>
        <dbReference type="EMBL" id="MCR2746527.1"/>
    </source>
</evidence>
<evidence type="ECO:0000256" key="6">
    <source>
        <dbReference type="SAM" id="Coils"/>
    </source>
</evidence>
<dbReference type="Pfam" id="PF00512">
    <property type="entry name" value="HisKA"/>
    <property type="match status" value="1"/>
</dbReference>
<dbReference type="SUPFAM" id="SSF52172">
    <property type="entry name" value="CheY-like"/>
    <property type="match status" value="1"/>
</dbReference>
<dbReference type="InterPro" id="IPR036097">
    <property type="entry name" value="HisK_dim/P_sf"/>
</dbReference>
<feature type="domain" description="Histidine kinase" evidence="7">
    <location>
        <begin position="80"/>
        <end position="301"/>
    </location>
</feature>
<dbReference type="CDD" id="cd16922">
    <property type="entry name" value="HATPase_EvgS-ArcB-TorS-like"/>
    <property type="match status" value="1"/>
</dbReference>
<protein>
    <recommendedName>
        <fullName evidence="2">histidine kinase</fullName>
        <ecNumber evidence="2">2.7.13.3</ecNumber>
    </recommendedName>
</protein>
<accession>A0ABT1XGX5</accession>
<dbReference type="CDD" id="cd00082">
    <property type="entry name" value="HisKA"/>
    <property type="match status" value="1"/>
</dbReference>
<name>A0ABT1XGX5_9BURK</name>
<dbReference type="SUPFAM" id="SSF55874">
    <property type="entry name" value="ATPase domain of HSP90 chaperone/DNA topoisomerase II/histidine kinase"/>
    <property type="match status" value="1"/>
</dbReference>
<dbReference type="InterPro" id="IPR003661">
    <property type="entry name" value="HisK_dim/P_dom"/>
</dbReference>
<feature type="coiled-coil region" evidence="6">
    <location>
        <begin position="7"/>
        <end position="66"/>
    </location>
</feature>
<dbReference type="RefSeq" id="WP_257511762.1">
    <property type="nucleotide sequence ID" value="NZ_JANKHG010000017.1"/>
</dbReference>
<dbReference type="Gene3D" id="1.10.287.130">
    <property type="match status" value="1"/>
</dbReference>
<evidence type="ECO:0000259" key="7">
    <source>
        <dbReference type="PROSITE" id="PS50109"/>
    </source>
</evidence>
<evidence type="ECO:0000256" key="4">
    <source>
        <dbReference type="ARBA" id="ARBA00023012"/>
    </source>
</evidence>
<dbReference type="Proteomes" id="UP001165267">
    <property type="component" value="Unassembled WGS sequence"/>
</dbReference>
<sequence>MNDQDEILRLRKRLEREKNARLEAEQLLEQKSLSLYESNQNLAALTQDLEAQVKQRTAELTQALQKAEAGVLARQHFLALMSHEIRTPLHGMLGLIDLLVLSPLNTEQASQTEIIRSSGRSLLRLLNDILELSRIDSGAFDIELEPLEINDVISGVVQLYKPLAREKNLHLTWESKSDLAPRLLGDESRIRQVLSNLLSNAVKFTLQGKVHIVSKAVRDENHRWAILIIVKDTGIGIDAEKIPTLFNEFTQANFSIHKQFGGTGLGLAISRKLIESMGGELTARSQAGEGSEFKINVTLACAPNTSNDSSSAQTTSNAVPTPRNREGLRVLVVDDNLVNRTLMASFLKRFGIDASLACDGQESIQTIQNKGPYDLVFMDLVMPYMDGLDTTRHIRELPIQQPYVCGLSANAFKADKEKCMAAGMNMFLEKPLSFEKFCEFMRNLP</sequence>
<dbReference type="PROSITE" id="PS50109">
    <property type="entry name" value="HIS_KIN"/>
    <property type="match status" value="1"/>
</dbReference>
<dbReference type="SMART" id="SM00448">
    <property type="entry name" value="REC"/>
    <property type="match status" value="1"/>
</dbReference>
<dbReference type="Gene3D" id="3.40.50.2300">
    <property type="match status" value="1"/>
</dbReference>
<keyword evidence="10" id="KW-1185">Reference proteome</keyword>
<evidence type="ECO:0000313" key="10">
    <source>
        <dbReference type="Proteomes" id="UP001165267"/>
    </source>
</evidence>
<dbReference type="Gene3D" id="3.30.565.10">
    <property type="entry name" value="Histidine kinase-like ATPase, C-terminal domain"/>
    <property type="match status" value="1"/>
</dbReference>
<proteinExistence type="predicted"/>
<dbReference type="SUPFAM" id="SSF47384">
    <property type="entry name" value="Homodimeric domain of signal transducing histidine kinase"/>
    <property type="match status" value="1"/>
</dbReference>
<dbReference type="InterPro" id="IPR003594">
    <property type="entry name" value="HATPase_dom"/>
</dbReference>
<comment type="catalytic activity">
    <reaction evidence="1">
        <text>ATP + protein L-histidine = ADP + protein N-phospho-L-histidine.</text>
        <dbReference type="EC" id="2.7.13.3"/>
    </reaction>
</comment>
<dbReference type="EC" id="2.7.13.3" evidence="2"/>
<evidence type="ECO:0000256" key="5">
    <source>
        <dbReference type="PROSITE-ProRule" id="PRU00169"/>
    </source>
</evidence>
<dbReference type="PANTHER" id="PTHR45339:SF1">
    <property type="entry name" value="HYBRID SIGNAL TRANSDUCTION HISTIDINE KINASE J"/>
    <property type="match status" value="1"/>
</dbReference>
<dbReference type="Pfam" id="PF02518">
    <property type="entry name" value="HATPase_c"/>
    <property type="match status" value="1"/>
</dbReference>
<dbReference type="EMBL" id="JANKHG010000017">
    <property type="protein sequence ID" value="MCR2746527.1"/>
    <property type="molecule type" value="Genomic_DNA"/>
</dbReference>
<dbReference type="SMART" id="SM00387">
    <property type="entry name" value="HATPase_c"/>
    <property type="match status" value="1"/>
</dbReference>
<evidence type="ECO:0000256" key="3">
    <source>
        <dbReference type="ARBA" id="ARBA00022553"/>
    </source>
</evidence>
<dbReference type="InterPro" id="IPR011006">
    <property type="entry name" value="CheY-like_superfamily"/>
</dbReference>
<keyword evidence="4" id="KW-0902">Two-component regulatory system</keyword>
<evidence type="ECO:0000256" key="1">
    <source>
        <dbReference type="ARBA" id="ARBA00000085"/>
    </source>
</evidence>
<dbReference type="Pfam" id="PF00072">
    <property type="entry name" value="Response_reg"/>
    <property type="match status" value="1"/>
</dbReference>
<dbReference type="GO" id="GO:0005524">
    <property type="term" value="F:ATP binding"/>
    <property type="evidence" value="ECO:0007669"/>
    <property type="project" value="UniProtKB-KW"/>
</dbReference>
<comment type="caution">
    <text evidence="9">The sequence shown here is derived from an EMBL/GenBank/DDBJ whole genome shotgun (WGS) entry which is preliminary data.</text>
</comment>
<dbReference type="InterPro" id="IPR036890">
    <property type="entry name" value="HATPase_C_sf"/>
</dbReference>
<evidence type="ECO:0000256" key="2">
    <source>
        <dbReference type="ARBA" id="ARBA00012438"/>
    </source>
</evidence>
<dbReference type="PROSITE" id="PS50110">
    <property type="entry name" value="RESPONSE_REGULATORY"/>
    <property type="match status" value="1"/>
</dbReference>
<dbReference type="CDD" id="cd17546">
    <property type="entry name" value="REC_hyHK_CKI1_RcsC-like"/>
    <property type="match status" value="1"/>
</dbReference>
<dbReference type="InterPro" id="IPR004358">
    <property type="entry name" value="Sig_transdc_His_kin-like_C"/>
</dbReference>
<dbReference type="InterPro" id="IPR005467">
    <property type="entry name" value="His_kinase_dom"/>
</dbReference>
<feature type="domain" description="Response regulatory" evidence="8">
    <location>
        <begin position="329"/>
        <end position="445"/>
    </location>
</feature>
<evidence type="ECO:0000259" key="8">
    <source>
        <dbReference type="PROSITE" id="PS50110"/>
    </source>
</evidence>
<reference evidence="9" key="1">
    <citation type="submission" date="2022-07" db="EMBL/GenBank/DDBJ databases">
        <authorList>
            <person name="Xamxidin M."/>
        </authorList>
    </citation>
    <scope>NUCLEOTIDE SEQUENCE</scope>
    <source>
        <strain evidence="9">YS8-69</strain>
    </source>
</reference>
<dbReference type="InterPro" id="IPR001789">
    <property type="entry name" value="Sig_transdc_resp-reg_receiver"/>
</dbReference>
<gene>
    <name evidence="9" type="ORF">NSP04_07690</name>
</gene>
<dbReference type="PRINTS" id="PR00344">
    <property type="entry name" value="BCTRLSENSOR"/>
</dbReference>
<organism evidence="9 10">
    <name type="scientific">Limnobacter parvus</name>
    <dbReference type="NCBI Taxonomy" id="2939690"/>
    <lineage>
        <taxon>Bacteria</taxon>
        <taxon>Pseudomonadati</taxon>
        <taxon>Pseudomonadota</taxon>
        <taxon>Betaproteobacteria</taxon>
        <taxon>Burkholderiales</taxon>
        <taxon>Burkholderiaceae</taxon>
        <taxon>Limnobacter</taxon>
    </lineage>
</organism>
<dbReference type="PANTHER" id="PTHR45339">
    <property type="entry name" value="HYBRID SIGNAL TRANSDUCTION HISTIDINE KINASE J"/>
    <property type="match status" value="1"/>
</dbReference>
<feature type="modified residue" description="4-aspartylphosphate" evidence="5">
    <location>
        <position position="379"/>
    </location>
</feature>
<keyword evidence="9" id="KW-0547">Nucleotide-binding</keyword>